<sequence>MSSDSGIEEVVGFVSKEQIEQEGTSPSGKCLIWSNGYCYVIQRPEDLRYRLFHLHKDGQKIVVAITGIAKEEAL</sequence>
<protein>
    <submittedName>
        <fullName evidence="2">Uncharacterized protein</fullName>
    </submittedName>
</protein>
<evidence type="ECO:0000313" key="2">
    <source>
        <dbReference type="WBParaSite" id="jg18417"/>
    </source>
</evidence>
<keyword evidence="1" id="KW-1185">Reference proteome</keyword>
<name>A0A915DCH0_9BILA</name>
<dbReference type="AlphaFoldDB" id="A0A915DCH0"/>
<accession>A0A915DCH0</accession>
<dbReference type="WBParaSite" id="jg18417">
    <property type="protein sequence ID" value="jg18417"/>
    <property type="gene ID" value="jg18417"/>
</dbReference>
<evidence type="ECO:0000313" key="1">
    <source>
        <dbReference type="Proteomes" id="UP000887574"/>
    </source>
</evidence>
<reference evidence="2" key="1">
    <citation type="submission" date="2022-11" db="UniProtKB">
        <authorList>
            <consortium name="WormBaseParasite"/>
        </authorList>
    </citation>
    <scope>IDENTIFICATION</scope>
</reference>
<proteinExistence type="predicted"/>
<organism evidence="1 2">
    <name type="scientific">Ditylenchus dipsaci</name>
    <dbReference type="NCBI Taxonomy" id="166011"/>
    <lineage>
        <taxon>Eukaryota</taxon>
        <taxon>Metazoa</taxon>
        <taxon>Ecdysozoa</taxon>
        <taxon>Nematoda</taxon>
        <taxon>Chromadorea</taxon>
        <taxon>Rhabditida</taxon>
        <taxon>Tylenchina</taxon>
        <taxon>Tylenchomorpha</taxon>
        <taxon>Sphaerularioidea</taxon>
        <taxon>Anguinidae</taxon>
        <taxon>Anguininae</taxon>
        <taxon>Ditylenchus</taxon>
    </lineage>
</organism>
<dbReference type="Proteomes" id="UP000887574">
    <property type="component" value="Unplaced"/>
</dbReference>